<keyword evidence="2" id="KW-0597">Phosphoprotein</keyword>
<dbReference type="InterPro" id="IPR027417">
    <property type="entry name" value="P-loop_NTPase"/>
</dbReference>
<dbReference type="GO" id="GO:0005886">
    <property type="term" value="C:plasma membrane"/>
    <property type="evidence" value="ECO:0007669"/>
    <property type="project" value="TreeGrafter"/>
</dbReference>
<dbReference type="SUPFAM" id="SSF52540">
    <property type="entry name" value="P-loop containing nucleoside triphosphate hydrolases"/>
    <property type="match status" value="1"/>
</dbReference>
<dbReference type="SMART" id="SM00173">
    <property type="entry name" value="RAS"/>
    <property type="match status" value="1"/>
</dbReference>
<dbReference type="EMBL" id="JAZGQO010000009">
    <property type="protein sequence ID" value="KAK6178535.1"/>
    <property type="molecule type" value="Genomic_DNA"/>
</dbReference>
<dbReference type="GO" id="GO:0003924">
    <property type="term" value="F:GTPase activity"/>
    <property type="evidence" value="ECO:0007669"/>
    <property type="project" value="InterPro"/>
</dbReference>
<feature type="region of interest" description="Disordered" evidence="3">
    <location>
        <begin position="1"/>
        <end position="36"/>
    </location>
</feature>
<dbReference type="AlphaFoldDB" id="A0AAN8JND3"/>
<organism evidence="4 5">
    <name type="scientific">Patella caerulea</name>
    <name type="common">Rayed Mediterranean limpet</name>
    <dbReference type="NCBI Taxonomy" id="87958"/>
    <lineage>
        <taxon>Eukaryota</taxon>
        <taxon>Metazoa</taxon>
        <taxon>Spiralia</taxon>
        <taxon>Lophotrochozoa</taxon>
        <taxon>Mollusca</taxon>
        <taxon>Gastropoda</taxon>
        <taxon>Patellogastropoda</taxon>
        <taxon>Patelloidea</taxon>
        <taxon>Patellidae</taxon>
        <taxon>Patella</taxon>
    </lineage>
</organism>
<dbReference type="Pfam" id="PF00071">
    <property type="entry name" value="Ras"/>
    <property type="match status" value="1"/>
</dbReference>
<name>A0AAN8JND3_PATCE</name>
<evidence type="ECO:0000256" key="3">
    <source>
        <dbReference type="SAM" id="MobiDB-lite"/>
    </source>
</evidence>
<dbReference type="SMART" id="SM00175">
    <property type="entry name" value="RAB"/>
    <property type="match status" value="1"/>
</dbReference>
<evidence type="ECO:0000313" key="4">
    <source>
        <dbReference type="EMBL" id="KAK6178535.1"/>
    </source>
</evidence>
<dbReference type="PROSITE" id="PS51421">
    <property type="entry name" value="RAS"/>
    <property type="match status" value="1"/>
</dbReference>
<dbReference type="Gene3D" id="3.40.50.300">
    <property type="entry name" value="P-loop containing nucleotide triphosphate hydrolases"/>
    <property type="match status" value="1"/>
</dbReference>
<comment type="caution">
    <text evidence="4">The sequence shown here is derived from an EMBL/GenBank/DDBJ whole genome shotgun (WGS) entry which is preliminary data.</text>
</comment>
<evidence type="ECO:0000256" key="1">
    <source>
        <dbReference type="ARBA" id="ARBA00008846"/>
    </source>
</evidence>
<dbReference type="GO" id="GO:0005525">
    <property type="term" value="F:GTP binding"/>
    <property type="evidence" value="ECO:0007669"/>
    <property type="project" value="InterPro"/>
</dbReference>
<sequence length="376" mass="41516">MTQGTHEERFEERRKRRPSASSQTSGNSAGSIASENALPVPFGNQLLIASAPHSRASSFRKPRPPSNELEVIVPAFRRNSVPNCAVNLLNVPDQDEDVKGSGGRLQRVRSFKTTSKGVVNRGDSFKKKSSRSLRLMTTGVDHRDQRGRYLAPEQEGSIHSHNSNAPSYYSVIVLGGAGVGKSTLTRQFMTSEYIDTSDTGGESGVMTVSVLLNGEESTLEFIDPPDKNISIEELQLDAYVVVFSITDKASFDTATNITKYLRVELGTDRAILLVANKIDLVRKRKVSADDARLLATGYDCKYAETSAALNHHLDELLVGILSQIRLKLSIPVEPVYPIKSPTKEKKKHKGPFSIFAKLFQRKTKKVNYTCDNLFTL</sequence>
<protein>
    <submittedName>
        <fullName evidence="4">Uncharacterized protein</fullName>
    </submittedName>
</protein>
<evidence type="ECO:0000256" key="2">
    <source>
        <dbReference type="ARBA" id="ARBA00022553"/>
    </source>
</evidence>
<dbReference type="Proteomes" id="UP001347796">
    <property type="component" value="Unassembled WGS sequence"/>
</dbReference>
<feature type="compositionally biased region" description="Polar residues" evidence="3">
    <location>
        <begin position="19"/>
        <end position="34"/>
    </location>
</feature>
<dbReference type="InterPro" id="IPR051641">
    <property type="entry name" value="RGK_GTP-binding_reg"/>
</dbReference>
<proteinExistence type="inferred from homology"/>
<feature type="compositionally biased region" description="Basic and acidic residues" evidence="3">
    <location>
        <begin position="1"/>
        <end position="13"/>
    </location>
</feature>
<accession>A0AAN8JND3</accession>
<dbReference type="PANTHER" id="PTHR45775">
    <property type="entry name" value="RAD, GEM/KIR FAMILY MEMBER 2, ISOFORM C"/>
    <property type="match status" value="1"/>
</dbReference>
<dbReference type="GO" id="GO:0005246">
    <property type="term" value="F:calcium channel regulator activity"/>
    <property type="evidence" value="ECO:0007669"/>
    <property type="project" value="TreeGrafter"/>
</dbReference>
<dbReference type="InterPro" id="IPR001806">
    <property type="entry name" value="Small_GTPase"/>
</dbReference>
<dbReference type="PRINTS" id="PR00449">
    <property type="entry name" value="RASTRNSFRMNG"/>
</dbReference>
<evidence type="ECO:0000313" key="5">
    <source>
        <dbReference type="Proteomes" id="UP001347796"/>
    </source>
</evidence>
<dbReference type="PANTHER" id="PTHR45775:SF6">
    <property type="entry name" value="RAD, GEM_KIR FAMILY MEMBER 2, ISOFORM C"/>
    <property type="match status" value="1"/>
</dbReference>
<gene>
    <name evidence="4" type="ORF">SNE40_013307</name>
</gene>
<reference evidence="4 5" key="1">
    <citation type="submission" date="2024-01" db="EMBL/GenBank/DDBJ databases">
        <title>The genome of the rayed Mediterranean limpet Patella caerulea (Linnaeus, 1758).</title>
        <authorList>
            <person name="Anh-Thu Weber A."/>
            <person name="Halstead-Nussloch G."/>
        </authorList>
    </citation>
    <scope>NUCLEOTIDE SEQUENCE [LARGE SCALE GENOMIC DNA]</scope>
    <source>
        <strain evidence="4">AATW-2023a</strain>
        <tissue evidence="4">Whole specimen</tissue>
    </source>
</reference>
<keyword evidence="5" id="KW-1185">Reference proteome</keyword>
<comment type="similarity">
    <text evidence="1">Belongs to the small GTPase superfamily. RGK family.</text>
</comment>
<dbReference type="PROSITE" id="PS51419">
    <property type="entry name" value="RAB"/>
    <property type="match status" value="1"/>
</dbReference>